<evidence type="ECO:0000313" key="3">
    <source>
        <dbReference type="Proteomes" id="UP000198508"/>
    </source>
</evidence>
<accession>A0A1I0GV90</accession>
<evidence type="ECO:0000256" key="1">
    <source>
        <dbReference type="SAM" id="SignalP"/>
    </source>
</evidence>
<sequence>MKKKPFKTIILSTAITIGTAFSSFAYWTAGEYQTEGIDWYYHDATTGALVTNTWTPNGYYVNEVGLWCPYILYENETYDNY</sequence>
<dbReference type="RefSeq" id="WP_092364644.1">
    <property type="nucleotide sequence ID" value="NZ_DAINWJ010000204.1"/>
</dbReference>
<evidence type="ECO:0008006" key="4">
    <source>
        <dbReference type="Google" id="ProtNLM"/>
    </source>
</evidence>
<dbReference type="AlphaFoldDB" id="A0A1I0GV90"/>
<organism evidence="2 3">
    <name type="scientific">Enterocloster lavalensis</name>
    <dbReference type="NCBI Taxonomy" id="460384"/>
    <lineage>
        <taxon>Bacteria</taxon>
        <taxon>Bacillati</taxon>
        <taxon>Bacillota</taxon>
        <taxon>Clostridia</taxon>
        <taxon>Lachnospirales</taxon>
        <taxon>Lachnospiraceae</taxon>
        <taxon>Enterocloster</taxon>
    </lineage>
</organism>
<gene>
    <name evidence="2" type="ORF">SAMN05216313_11362</name>
</gene>
<reference evidence="3" key="1">
    <citation type="submission" date="2016-10" db="EMBL/GenBank/DDBJ databases">
        <authorList>
            <person name="Varghese N."/>
            <person name="Submissions S."/>
        </authorList>
    </citation>
    <scope>NUCLEOTIDE SEQUENCE [LARGE SCALE GENOMIC DNA]</scope>
    <source>
        <strain evidence="3">NLAE-zl-G277</strain>
    </source>
</reference>
<protein>
    <recommendedName>
        <fullName evidence="4">Cell wall binding repeat-containing protein</fullName>
    </recommendedName>
</protein>
<proteinExistence type="predicted"/>
<dbReference type="EMBL" id="FOIM01000013">
    <property type="protein sequence ID" value="SET75143.1"/>
    <property type="molecule type" value="Genomic_DNA"/>
</dbReference>
<name>A0A1I0GV90_9FIRM</name>
<dbReference type="Proteomes" id="UP000198508">
    <property type="component" value="Unassembled WGS sequence"/>
</dbReference>
<feature type="signal peptide" evidence="1">
    <location>
        <begin position="1"/>
        <end position="25"/>
    </location>
</feature>
<feature type="chain" id="PRO_5011571622" description="Cell wall binding repeat-containing protein" evidence="1">
    <location>
        <begin position="26"/>
        <end position="81"/>
    </location>
</feature>
<keyword evidence="3" id="KW-1185">Reference proteome</keyword>
<dbReference type="SUPFAM" id="SSF69360">
    <property type="entry name" value="Cell wall binding repeat"/>
    <property type="match status" value="1"/>
</dbReference>
<keyword evidence="1" id="KW-0732">Signal</keyword>
<evidence type="ECO:0000313" key="2">
    <source>
        <dbReference type="EMBL" id="SET75143.1"/>
    </source>
</evidence>